<keyword evidence="2" id="KW-1185">Reference proteome</keyword>
<accession>A0AA38MTG4</accession>
<sequence>MKEGEEIKRMSEMEWSMKKELSVRDEDIDKQQRRTRISESRYNTDYRKIVKDEVPKYIERESIKEKRMMARFRCGNDEKENNFWMDETDTRCRICWKDVKD</sequence>
<dbReference type="AlphaFoldDB" id="A0AA38MTG4"/>
<reference evidence="1" key="1">
    <citation type="journal article" date="2023" name="G3 (Bethesda)">
        <title>Whole genome assemblies of Zophobas morio and Tenebrio molitor.</title>
        <authorList>
            <person name="Kaur S."/>
            <person name="Stinson S.A."/>
            <person name="diCenzo G.C."/>
        </authorList>
    </citation>
    <scope>NUCLEOTIDE SEQUENCE</scope>
    <source>
        <strain evidence="1">QUZm001</strain>
    </source>
</reference>
<dbReference type="EMBL" id="JALNTZ010000001">
    <property type="protein sequence ID" value="KAJ3666862.1"/>
    <property type="molecule type" value="Genomic_DNA"/>
</dbReference>
<protein>
    <submittedName>
        <fullName evidence="1">Uncharacterized protein</fullName>
    </submittedName>
</protein>
<gene>
    <name evidence="1" type="ORF">Zmor_002290</name>
</gene>
<name>A0AA38MTG4_9CUCU</name>
<comment type="caution">
    <text evidence="1">The sequence shown here is derived from an EMBL/GenBank/DDBJ whole genome shotgun (WGS) entry which is preliminary data.</text>
</comment>
<organism evidence="1 2">
    <name type="scientific">Zophobas morio</name>
    <dbReference type="NCBI Taxonomy" id="2755281"/>
    <lineage>
        <taxon>Eukaryota</taxon>
        <taxon>Metazoa</taxon>
        <taxon>Ecdysozoa</taxon>
        <taxon>Arthropoda</taxon>
        <taxon>Hexapoda</taxon>
        <taxon>Insecta</taxon>
        <taxon>Pterygota</taxon>
        <taxon>Neoptera</taxon>
        <taxon>Endopterygota</taxon>
        <taxon>Coleoptera</taxon>
        <taxon>Polyphaga</taxon>
        <taxon>Cucujiformia</taxon>
        <taxon>Tenebrionidae</taxon>
        <taxon>Zophobas</taxon>
    </lineage>
</organism>
<dbReference type="Proteomes" id="UP001168821">
    <property type="component" value="Unassembled WGS sequence"/>
</dbReference>
<evidence type="ECO:0000313" key="2">
    <source>
        <dbReference type="Proteomes" id="UP001168821"/>
    </source>
</evidence>
<proteinExistence type="predicted"/>
<evidence type="ECO:0000313" key="1">
    <source>
        <dbReference type="EMBL" id="KAJ3666862.1"/>
    </source>
</evidence>